<name>A0A7W4NI06_GLUDI</name>
<evidence type="ECO:0000313" key="3">
    <source>
        <dbReference type="Proteomes" id="UP000550787"/>
    </source>
</evidence>
<accession>A0A7W4NI06</accession>
<organism evidence="2 3">
    <name type="scientific">Gluconacetobacter diazotrophicus</name>
    <name type="common">Acetobacter diazotrophicus</name>
    <dbReference type="NCBI Taxonomy" id="33996"/>
    <lineage>
        <taxon>Bacteria</taxon>
        <taxon>Pseudomonadati</taxon>
        <taxon>Pseudomonadota</taxon>
        <taxon>Alphaproteobacteria</taxon>
        <taxon>Acetobacterales</taxon>
        <taxon>Acetobacteraceae</taxon>
        <taxon>Gluconacetobacter</taxon>
    </lineage>
</organism>
<feature type="region of interest" description="Disordered" evidence="1">
    <location>
        <begin position="158"/>
        <end position="196"/>
    </location>
</feature>
<feature type="compositionally biased region" description="Basic and acidic residues" evidence="1">
    <location>
        <begin position="158"/>
        <end position="178"/>
    </location>
</feature>
<protein>
    <submittedName>
        <fullName evidence="2">Uncharacterized protein</fullName>
    </submittedName>
</protein>
<dbReference type="Proteomes" id="UP000550787">
    <property type="component" value="Unassembled WGS sequence"/>
</dbReference>
<dbReference type="EMBL" id="JABEQG010000057">
    <property type="protein sequence ID" value="MBB2158097.1"/>
    <property type="molecule type" value="Genomic_DNA"/>
</dbReference>
<reference evidence="2 3" key="1">
    <citation type="submission" date="2020-04" db="EMBL/GenBank/DDBJ databases">
        <title>Description of novel Gluconacetobacter.</title>
        <authorList>
            <person name="Sombolestani A."/>
        </authorList>
    </citation>
    <scope>NUCLEOTIDE SEQUENCE [LARGE SCALE GENOMIC DNA]</scope>
    <source>
        <strain evidence="2 3">LMG 7603</strain>
    </source>
</reference>
<feature type="compositionally biased region" description="Basic and acidic residues" evidence="1">
    <location>
        <begin position="7"/>
        <end position="18"/>
    </location>
</feature>
<comment type="caution">
    <text evidence="2">The sequence shown here is derived from an EMBL/GenBank/DDBJ whole genome shotgun (WGS) entry which is preliminary data.</text>
</comment>
<evidence type="ECO:0000256" key="1">
    <source>
        <dbReference type="SAM" id="MobiDB-lite"/>
    </source>
</evidence>
<gene>
    <name evidence="2" type="ORF">HLH33_17645</name>
</gene>
<feature type="region of interest" description="Disordered" evidence="1">
    <location>
        <begin position="1"/>
        <end position="24"/>
    </location>
</feature>
<evidence type="ECO:0000313" key="2">
    <source>
        <dbReference type="EMBL" id="MBB2158097.1"/>
    </source>
</evidence>
<proteinExistence type="predicted"/>
<sequence length="196" mass="21232">MRKRLARDRDGEIVHDGEIGQPDPAGLVLLAEDHVPLGAVQRAPGTDPPLQRAADALGQIGMTPPHLGIDRDRPQTGRCVQQRDDLRVENIGQRIGPPPTTRHGLLRRQAPIALETIGAGHADRGLCSGSGNGKLASGVHEEPHLMIVDVTPRHRNLPAREKSQYRRAHDPRPKEGHRLGGAAGYALRTAQPEFSP</sequence>
<dbReference type="AlphaFoldDB" id="A0A7W4NI06"/>